<evidence type="ECO:0000313" key="2">
    <source>
        <dbReference type="EMBL" id="MBB4692067.1"/>
    </source>
</evidence>
<feature type="transmembrane region" description="Helical" evidence="1">
    <location>
        <begin position="66"/>
        <end position="89"/>
    </location>
</feature>
<evidence type="ECO:0000256" key="1">
    <source>
        <dbReference type="SAM" id="Phobius"/>
    </source>
</evidence>
<dbReference type="Proteomes" id="UP000542742">
    <property type="component" value="Unassembled WGS sequence"/>
</dbReference>
<feature type="transmembrane region" description="Helical" evidence="1">
    <location>
        <begin position="35"/>
        <end position="54"/>
    </location>
</feature>
<comment type="caution">
    <text evidence="2">The sequence shown here is derived from an EMBL/GenBank/DDBJ whole genome shotgun (WGS) entry which is preliminary data.</text>
</comment>
<keyword evidence="1" id="KW-1133">Transmembrane helix</keyword>
<proteinExistence type="predicted"/>
<accession>A0A7W7CP03</accession>
<evidence type="ECO:0000313" key="3">
    <source>
        <dbReference type="Proteomes" id="UP000542742"/>
    </source>
</evidence>
<dbReference type="RefSeq" id="WP_184950836.1">
    <property type="nucleotide sequence ID" value="NZ_BOMC01000002.1"/>
</dbReference>
<sequence>MKISHVTTAAGQPVTLLFEADRVQVVQVSQPRQRAVRAGAGGLILAAGLALVAVNAGDRGIPGLELGLWIAAGVAVVAALAGVVSWFVLTRCDRGADAETIAASSVVGARSRTEPPKVIVSLTLAEGGERQFEAVGHAGALLSAGFGRLLSV</sequence>
<keyword evidence="1" id="KW-0812">Transmembrane</keyword>
<organism evidence="2 3">
    <name type="scientific">Paractinoplanes abujensis</name>
    <dbReference type="NCBI Taxonomy" id="882441"/>
    <lineage>
        <taxon>Bacteria</taxon>
        <taxon>Bacillati</taxon>
        <taxon>Actinomycetota</taxon>
        <taxon>Actinomycetes</taxon>
        <taxon>Micromonosporales</taxon>
        <taxon>Micromonosporaceae</taxon>
        <taxon>Paractinoplanes</taxon>
    </lineage>
</organism>
<reference evidence="2 3" key="1">
    <citation type="submission" date="2020-08" db="EMBL/GenBank/DDBJ databases">
        <title>Sequencing the genomes of 1000 actinobacteria strains.</title>
        <authorList>
            <person name="Klenk H.-P."/>
        </authorList>
    </citation>
    <scope>NUCLEOTIDE SEQUENCE [LARGE SCALE GENOMIC DNA]</scope>
    <source>
        <strain evidence="2 3">DSM 45518</strain>
    </source>
</reference>
<name>A0A7W7CP03_9ACTN</name>
<dbReference type="AlphaFoldDB" id="A0A7W7CP03"/>
<protein>
    <submittedName>
        <fullName evidence="2">Uncharacterized protein</fullName>
    </submittedName>
</protein>
<gene>
    <name evidence="2" type="ORF">BKA14_002215</name>
</gene>
<keyword evidence="1" id="KW-0472">Membrane</keyword>
<dbReference type="EMBL" id="JACHMF010000001">
    <property type="protein sequence ID" value="MBB4692067.1"/>
    <property type="molecule type" value="Genomic_DNA"/>
</dbReference>
<keyword evidence="3" id="KW-1185">Reference proteome</keyword>